<proteinExistence type="predicted"/>
<sequence length="104" mass="11565">MKIPWNLAAAYGRPSIDLIFWHSGLPAFTIIEAAKLSSGKACLRVKVKMNRKEIGEATGKTVTSSGNWKGNRLDSAFSINRLKLCGEEMYLLHGPSLYRIKRSP</sequence>
<comment type="caution">
    <text evidence="1">The sequence shown here is derived from an EMBL/GenBank/DDBJ whole genome shotgun (WGS) entry which is preliminary data.</text>
</comment>
<reference evidence="1 2" key="1">
    <citation type="journal article" date="2020" name="BMC Genomics">
        <title>Intraspecific diversification of the crop wild relative Brassica cretica Lam. using demographic model selection.</title>
        <authorList>
            <person name="Kioukis A."/>
            <person name="Michalopoulou V.A."/>
            <person name="Briers L."/>
            <person name="Pirintsos S."/>
            <person name="Studholme D.J."/>
            <person name="Pavlidis P."/>
            <person name="Sarris P.F."/>
        </authorList>
    </citation>
    <scope>NUCLEOTIDE SEQUENCE [LARGE SCALE GENOMIC DNA]</scope>
    <source>
        <strain evidence="2">cv. PFS-1207/04</strain>
    </source>
</reference>
<evidence type="ECO:0000313" key="1">
    <source>
        <dbReference type="EMBL" id="KAF3606768.1"/>
    </source>
</evidence>
<organism evidence="1 2">
    <name type="scientific">Brassica cretica</name>
    <name type="common">Mustard</name>
    <dbReference type="NCBI Taxonomy" id="69181"/>
    <lineage>
        <taxon>Eukaryota</taxon>
        <taxon>Viridiplantae</taxon>
        <taxon>Streptophyta</taxon>
        <taxon>Embryophyta</taxon>
        <taxon>Tracheophyta</taxon>
        <taxon>Spermatophyta</taxon>
        <taxon>Magnoliopsida</taxon>
        <taxon>eudicotyledons</taxon>
        <taxon>Gunneridae</taxon>
        <taxon>Pentapetalae</taxon>
        <taxon>rosids</taxon>
        <taxon>malvids</taxon>
        <taxon>Brassicales</taxon>
        <taxon>Brassicaceae</taxon>
        <taxon>Brassiceae</taxon>
        <taxon>Brassica</taxon>
    </lineage>
</organism>
<name>A0ABQ7EUH1_BRACR</name>
<evidence type="ECO:0000313" key="2">
    <source>
        <dbReference type="Proteomes" id="UP000266723"/>
    </source>
</evidence>
<keyword evidence="2" id="KW-1185">Reference proteome</keyword>
<dbReference type="EMBL" id="QGKV02000297">
    <property type="protein sequence ID" value="KAF3606768.1"/>
    <property type="molecule type" value="Genomic_DNA"/>
</dbReference>
<protein>
    <submittedName>
        <fullName evidence="1">Uncharacterized protein</fullName>
    </submittedName>
</protein>
<accession>A0ABQ7EUH1</accession>
<gene>
    <name evidence="1" type="ORF">DY000_02048946</name>
</gene>
<dbReference type="Proteomes" id="UP000266723">
    <property type="component" value="Unassembled WGS sequence"/>
</dbReference>